<dbReference type="AlphaFoldDB" id="A0AAD9V0E0"/>
<gene>
    <name evidence="2" type="ORF">P5673_021772</name>
</gene>
<protein>
    <submittedName>
        <fullName evidence="2">N-lysine methyltransferase KMT5A-A</fullName>
    </submittedName>
</protein>
<proteinExistence type="predicted"/>
<dbReference type="Proteomes" id="UP001249851">
    <property type="component" value="Unassembled WGS sequence"/>
</dbReference>
<evidence type="ECO:0000313" key="2">
    <source>
        <dbReference type="EMBL" id="KAK2556175.1"/>
    </source>
</evidence>
<accession>A0AAD9V0E0</accession>
<comment type="caution">
    <text evidence="2">The sequence shown here is derived from an EMBL/GenBank/DDBJ whole genome shotgun (WGS) entry which is preliminary data.</text>
</comment>
<dbReference type="InterPro" id="IPR046341">
    <property type="entry name" value="SET_dom_sf"/>
</dbReference>
<dbReference type="GO" id="GO:0042799">
    <property type="term" value="F:histone H4K20 methyltransferase activity"/>
    <property type="evidence" value="ECO:0007669"/>
    <property type="project" value="TreeGrafter"/>
</dbReference>
<evidence type="ECO:0000313" key="3">
    <source>
        <dbReference type="Proteomes" id="UP001249851"/>
    </source>
</evidence>
<dbReference type="CDD" id="cd10528">
    <property type="entry name" value="SET_SETD8"/>
    <property type="match status" value="1"/>
</dbReference>
<dbReference type="GO" id="GO:0032259">
    <property type="term" value="P:methylation"/>
    <property type="evidence" value="ECO:0007669"/>
    <property type="project" value="UniProtKB-KW"/>
</dbReference>
<dbReference type="Pfam" id="PF00856">
    <property type="entry name" value="SET"/>
    <property type="match status" value="1"/>
</dbReference>
<evidence type="ECO:0000259" key="1">
    <source>
        <dbReference type="PROSITE" id="PS50280"/>
    </source>
</evidence>
<sequence>MQVKEVEGKGRGVFSQRKFTRGQFVCEYAGELIDYQTAKEREKLYEGKTEFGCYMYYFTFKNKKMCVDATKESGRLGRLLNHSKSAANCATRLVNVKDKPYLILETIRDVQAGEELLYDYGERSKDIIQFHQWLKS</sequence>
<dbReference type="SUPFAM" id="SSF82199">
    <property type="entry name" value="SET domain"/>
    <property type="match status" value="1"/>
</dbReference>
<reference evidence="2" key="2">
    <citation type="journal article" date="2023" name="Science">
        <title>Genomic signatures of disease resistance in endangered staghorn corals.</title>
        <authorList>
            <person name="Vollmer S.V."/>
            <person name="Selwyn J.D."/>
            <person name="Despard B.A."/>
            <person name="Roesel C.L."/>
        </authorList>
    </citation>
    <scope>NUCLEOTIDE SEQUENCE</scope>
    <source>
        <strain evidence="2">K2</strain>
    </source>
</reference>
<dbReference type="EMBL" id="JARQWQ010000057">
    <property type="protein sequence ID" value="KAK2556175.1"/>
    <property type="molecule type" value="Genomic_DNA"/>
</dbReference>
<name>A0AAD9V0E0_ACRCE</name>
<dbReference type="GO" id="GO:0005700">
    <property type="term" value="C:polytene chromosome"/>
    <property type="evidence" value="ECO:0007669"/>
    <property type="project" value="TreeGrafter"/>
</dbReference>
<dbReference type="PANTHER" id="PTHR46167">
    <property type="entry name" value="N-LYSINE METHYLTRANSFERASE KMT5A"/>
    <property type="match status" value="1"/>
</dbReference>
<feature type="domain" description="SET" evidence="1">
    <location>
        <begin position="1"/>
        <end position="121"/>
    </location>
</feature>
<dbReference type="PROSITE" id="PS50280">
    <property type="entry name" value="SET"/>
    <property type="match status" value="1"/>
</dbReference>
<dbReference type="SMART" id="SM00317">
    <property type="entry name" value="SET"/>
    <property type="match status" value="1"/>
</dbReference>
<dbReference type="GO" id="GO:0043516">
    <property type="term" value="P:regulation of DNA damage response, signal transduction by p53 class mediator"/>
    <property type="evidence" value="ECO:0007669"/>
    <property type="project" value="TreeGrafter"/>
</dbReference>
<reference evidence="2" key="1">
    <citation type="journal article" date="2023" name="G3 (Bethesda)">
        <title>Whole genome assembly and annotation of the endangered Caribbean coral Acropora cervicornis.</title>
        <authorList>
            <person name="Selwyn J.D."/>
            <person name="Vollmer S.V."/>
        </authorList>
    </citation>
    <scope>NUCLEOTIDE SEQUENCE</scope>
    <source>
        <strain evidence="2">K2</strain>
    </source>
</reference>
<dbReference type="GO" id="GO:0006357">
    <property type="term" value="P:regulation of transcription by RNA polymerase II"/>
    <property type="evidence" value="ECO:0007669"/>
    <property type="project" value="TreeGrafter"/>
</dbReference>
<dbReference type="Gene3D" id="2.170.270.10">
    <property type="entry name" value="SET domain"/>
    <property type="match status" value="1"/>
</dbReference>
<dbReference type="InterPro" id="IPR051760">
    <property type="entry name" value="KMT5A"/>
</dbReference>
<keyword evidence="3" id="KW-1185">Reference proteome</keyword>
<keyword evidence="2" id="KW-0489">Methyltransferase</keyword>
<dbReference type="PANTHER" id="PTHR46167:SF1">
    <property type="entry name" value="N-LYSINE METHYLTRANSFERASE KMT5A"/>
    <property type="match status" value="1"/>
</dbReference>
<dbReference type="GO" id="GO:0005634">
    <property type="term" value="C:nucleus"/>
    <property type="evidence" value="ECO:0007669"/>
    <property type="project" value="TreeGrafter"/>
</dbReference>
<keyword evidence="2" id="KW-0808">Transferase</keyword>
<dbReference type="InterPro" id="IPR047266">
    <property type="entry name" value="KMT5A-like_SET"/>
</dbReference>
<dbReference type="InterPro" id="IPR001214">
    <property type="entry name" value="SET_dom"/>
</dbReference>
<organism evidence="2 3">
    <name type="scientific">Acropora cervicornis</name>
    <name type="common">Staghorn coral</name>
    <dbReference type="NCBI Taxonomy" id="6130"/>
    <lineage>
        <taxon>Eukaryota</taxon>
        <taxon>Metazoa</taxon>
        <taxon>Cnidaria</taxon>
        <taxon>Anthozoa</taxon>
        <taxon>Hexacorallia</taxon>
        <taxon>Scleractinia</taxon>
        <taxon>Astrocoeniina</taxon>
        <taxon>Acroporidae</taxon>
        <taxon>Acropora</taxon>
    </lineage>
</organism>